<accession>A0A6N9HKA0</accession>
<protein>
    <submittedName>
        <fullName evidence="6">Uncharacterized protein</fullName>
    </submittedName>
</protein>
<evidence type="ECO:0000256" key="2">
    <source>
        <dbReference type="ARBA" id="ARBA00010961"/>
    </source>
</evidence>
<evidence type="ECO:0000256" key="5">
    <source>
        <dbReference type="ARBA" id="ARBA00023172"/>
    </source>
</evidence>
<organism evidence="6 7">
    <name type="scientific">Pseudoduganella guangdongensis</name>
    <dbReference type="NCBI Taxonomy" id="2692179"/>
    <lineage>
        <taxon>Bacteria</taxon>
        <taxon>Pseudomonadati</taxon>
        <taxon>Pseudomonadota</taxon>
        <taxon>Betaproteobacteria</taxon>
        <taxon>Burkholderiales</taxon>
        <taxon>Oxalobacteraceae</taxon>
        <taxon>Telluria group</taxon>
        <taxon>Pseudoduganella</taxon>
    </lineage>
</organism>
<dbReference type="GO" id="GO:0004803">
    <property type="term" value="F:transposase activity"/>
    <property type="evidence" value="ECO:0007669"/>
    <property type="project" value="InterPro"/>
</dbReference>
<evidence type="ECO:0000256" key="4">
    <source>
        <dbReference type="ARBA" id="ARBA00023125"/>
    </source>
</evidence>
<gene>
    <name evidence="6" type="ORF">GTP41_17690</name>
</gene>
<reference evidence="6 7" key="1">
    <citation type="submission" date="2019-12" db="EMBL/GenBank/DDBJ databases">
        <title>Novel species isolated from a subtropical stream in China.</title>
        <authorList>
            <person name="Lu H."/>
        </authorList>
    </citation>
    <scope>NUCLEOTIDE SEQUENCE [LARGE SCALE GENOMIC DNA]</scope>
    <source>
        <strain evidence="6 7">DS3</strain>
    </source>
</reference>
<keyword evidence="7" id="KW-1185">Reference proteome</keyword>
<dbReference type="Proteomes" id="UP000448575">
    <property type="component" value="Unassembled WGS sequence"/>
</dbReference>
<evidence type="ECO:0000256" key="3">
    <source>
        <dbReference type="ARBA" id="ARBA00022578"/>
    </source>
</evidence>
<evidence type="ECO:0000313" key="6">
    <source>
        <dbReference type="EMBL" id="MYN03930.1"/>
    </source>
</evidence>
<sequence>MVLEVRADGRTEGLGQWIEQTEGAKFRLNVFYELRNRGLEDGLVAVNGLRDRAVNADTAAALDTFAQDRNERIVQGSPPG</sequence>
<comment type="similarity">
    <text evidence="2">Belongs to the transposase mutator family.</text>
</comment>
<evidence type="ECO:0000256" key="1">
    <source>
        <dbReference type="ARBA" id="ARBA00002190"/>
    </source>
</evidence>
<dbReference type="EMBL" id="WWCJ01000012">
    <property type="protein sequence ID" value="MYN03930.1"/>
    <property type="molecule type" value="Genomic_DNA"/>
</dbReference>
<evidence type="ECO:0000313" key="7">
    <source>
        <dbReference type="Proteomes" id="UP000448575"/>
    </source>
</evidence>
<keyword evidence="5" id="KW-0233">DNA recombination</keyword>
<dbReference type="GO" id="GO:0006313">
    <property type="term" value="P:DNA transposition"/>
    <property type="evidence" value="ECO:0007669"/>
    <property type="project" value="InterPro"/>
</dbReference>
<dbReference type="AlphaFoldDB" id="A0A6N9HKA0"/>
<comment type="function">
    <text evidence="1">Required for the transposition of the insertion element.</text>
</comment>
<keyword evidence="4" id="KW-0238">DNA-binding</keyword>
<comment type="caution">
    <text evidence="6">The sequence shown here is derived from an EMBL/GenBank/DDBJ whole genome shotgun (WGS) entry which is preliminary data.</text>
</comment>
<keyword evidence="3" id="KW-0815">Transposition</keyword>
<dbReference type="InterPro" id="IPR001207">
    <property type="entry name" value="Transposase_mutator"/>
</dbReference>
<dbReference type="Pfam" id="PF00872">
    <property type="entry name" value="Transposase_mut"/>
    <property type="match status" value="1"/>
</dbReference>
<name>A0A6N9HKA0_9BURK</name>
<dbReference type="GO" id="GO:0003677">
    <property type="term" value="F:DNA binding"/>
    <property type="evidence" value="ECO:0007669"/>
    <property type="project" value="UniProtKB-KW"/>
</dbReference>
<proteinExistence type="inferred from homology"/>